<dbReference type="Gene3D" id="1.10.1370.10">
    <property type="entry name" value="Neurolysin, domain 3"/>
    <property type="match status" value="1"/>
</dbReference>
<dbReference type="Proteomes" id="UP000028545">
    <property type="component" value="Unassembled WGS sequence"/>
</dbReference>
<evidence type="ECO:0000256" key="3">
    <source>
        <dbReference type="ARBA" id="ARBA00022670"/>
    </source>
</evidence>
<feature type="binding site" evidence="8">
    <location>
        <position position="44"/>
    </location>
    <ligand>
        <name>Zn(2+)</name>
        <dbReference type="ChEBI" id="CHEBI:29105"/>
    </ligand>
</feature>
<dbReference type="SUPFAM" id="SSF53056">
    <property type="entry name" value="beta-carbonic anhydrase, cab"/>
    <property type="match status" value="1"/>
</dbReference>
<dbReference type="InterPro" id="IPR045090">
    <property type="entry name" value="Pept_M3A_M3B"/>
</dbReference>
<proteinExistence type="inferred from homology"/>
<evidence type="ECO:0000256" key="8">
    <source>
        <dbReference type="PIRSR" id="PIRSR601765-1"/>
    </source>
</evidence>
<evidence type="ECO:0000256" key="1">
    <source>
        <dbReference type="ARBA" id="ARBA00006040"/>
    </source>
</evidence>
<dbReference type="VEuPathDB" id="FungiDB:SAPIO_CDS5339"/>
<dbReference type="GO" id="GO:0008270">
    <property type="term" value="F:zinc ion binding"/>
    <property type="evidence" value="ECO:0007669"/>
    <property type="project" value="InterPro"/>
</dbReference>
<dbReference type="InterPro" id="IPR036874">
    <property type="entry name" value="Carbonic_anhydrase_sf"/>
</dbReference>
<dbReference type="SUPFAM" id="SSF55486">
    <property type="entry name" value="Metalloproteases ('zincins'), catalytic domain"/>
    <property type="match status" value="1"/>
</dbReference>
<feature type="binding site" evidence="8">
    <location>
        <position position="97"/>
    </location>
    <ligand>
        <name>Zn(2+)</name>
        <dbReference type="ChEBI" id="CHEBI:29105"/>
    </ligand>
</feature>
<evidence type="ECO:0000256" key="6">
    <source>
        <dbReference type="ARBA" id="ARBA00022833"/>
    </source>
</evidence>
<dbReference type="EMBL" id="JOWA01000098">
    <property type="protein sequence ID" value="KEZ42901.1"/>
    <property type="molecule type" value="Genomic_DNA"/>
</dbReference>
<reference evidence="11 12" key="1">
    <citation type="journal article" date="2014" name="Genome Announc.">
        <title>Draft genome sequence of the pathogenic fungus Scedosporium apiospermum.</title>
        <authorList>
            <person name="Vandeputte P."/>
            <person name="Ghamrawi S."/>
            <person name="Rechenmann M."/>
            <person name="Iltis A."/>
            <person name="Giraud S."/>
            <person name="Fleury M."/>
            <person name="Thornton C."/>
            <person name="Delhaes L."/>
            <person name="Meyer W."/>
            <person name="Papon N."/>
            <person name="Bouchara J.P."/>
        </authorList>
    </citation>
    <scope>NUCLEOTIDE SEQUENCE [LARGE SCALE GENOMIC DNA]</scope>
    <source>
        <strain evidence="11 12">IHEM 14462</strain>
    </source>
</reference>
<name>A0A084G6D9_PSEDA</name>
<dbReference type="OrthoDB" id="534666at2759"/>
<evidence type="ECO:0000256" key="2">
    <source>
        <dbReference type="ARBA" id="ARBA00006217"/>
    </source>
</evidence>
<dbReference type="CDD" id="cd06455">
    <property type="entry name" value="M3A_TOP"/>
    <property type="match status" value="1"/>
</dbReference>
<feature type="binding site" evidence="8">
    <location>
        <position position="94"/>
    </location>
    <ligand>
        <name>Zn(2+)</name>
        <dbReference type="ChEBI" id="CHEBI:29105"/>
    </ligand>
</feature>
<dbReference type="CDD" id="cd03379">
    <property type="entry name" value="beta_CA_cladeD"/>
    <property type="match status" value="1"/>
</dbReference>
<dbReference type="GO" id="GO:0004222">
    <property type="term" value="F:metalloendopeptidase activity"/>
    <property type="evidence" value="ECO:0007669"/>
    <property type="project" value="InterPro"/>
</dbReference>
<evidence type="ECO:0000256" key="4">
    <source>
        <dbReference type="ARBA" id="ARBA00022723"/>
    </source>
</evidence>
<dbReference type="Gene3D" id="1.20.1050.40">
    <property type="entry name" value="Endopeptidase. Chain P, domain 1"/>
    <property type="match status" value="1"/>
</dbReference>
<evidence type="ECO:0000259" key="10">
    <source>
        <dbReference type="Pfam" id="PF01432"/>
    </source>
</evidence>
<dbReference type="GO" id="GO:0004089">
    <property type="term" value="F:carbonate dehydratase activity"/>
    <property type="evidence" value="ECO:0007669"/>
    <property type="project" value="UniProtKB-EC"/>
</dbReference>
<dbReference type="InterPro" id="IPR024080">
    <property type="entry name" value="Neurolysin/TOP_N"/>
</dbReference>
<feature type="binding site" evidence="8">
    <location>
        <position position="42"/>
    </location>
    <ligand>
        <name>Zn(2+)</name>
        <dbReference type="ChEBI" id="CHEBI:29105"/>
    </ligand>
</feature>
<dbReference type="GeneID" id="27724411"/>
<evidence type="ECO:0000256" key="5">
    <source>
        <dbReference type="ARBA" id="ARBA00022801"/>
    </source>
</evidence>
<keyword evidence="11" id="KW-0456">Lyase</keyword>
<dbReference type="GO" id="GO:0005758">
    <property type="term" value="C:mitochondrial intermembrane space"/>
    <property type="evidence" value="ECO:0007669"/>
    <property type="project" value="TreeGrafter"/>
</dbReference>
<dbReference type="SMART" id="SM00947">
    <property type="entry name" value="Pro_CA"/>
    <property type="match status" value="1"/>
</dbReference>
<comment type="cofactor">
    <cofactor evidence="8">
        <name>Zn(2+)</name>
        <dbReference type="ChEBI" id="CHEBI:29105"/>
    </cofactor>
    <text evidence="8">Binds 1 zinc ion per subunit.</text>
</comment>
<organism evidence="11 12">
    <name type="scientific">Pseudallescheria apiosperma</name>
    <name type="common">Scedosporium apiospermum</name>
    <dbReference type="NCBI Taxonomy" id="563466"/>
    <lineage>
        <taxon>Eukaryota</taxon>
        <taxon>Fungi</taxon>
        <taxon>Dikarya</taxon>
        <taxon>Ascomycota</taxon>
        <taxon>Pezizomycotina</taxon>
        <taxon>Sordariomycetes</taxon>
        <taxon>Hypocreomycetidae</taxon>
        <taxon>Microascales</taxon>
        <taxon>Microascaceae</taxon>
        <taxon>Scedosporium</taxon>
    </lineage>
</organism>
<dbReference type="Gene3D" id="3.40.390.10">
    <property type="entry name" value="Collagenase (Catalytic Domain)"/>
    <property type="match status" value="1"/>
</dbReference>
<dbReference type="InterPro" id="IPR024077">
    <property type="entry name" value="Neurolysin/TOP_dom2"/>
</dbReference>
<keyword evidence="3 9" id="KW-0645">Protease</keyword>
<evidence type="ECO:0000256" key="9">
    <source>
        <dbReference type="RuleBase" id="RU003435"/>
    </source>
</evidence>
<comment type="similarity">
    <text evidence="1 9">Belongs to the peptidase M3 family.</text>
</comment>
<dbReference type="EC" id="4.2.1.1" evidence="11"/>
<accession>A0A084G6D9</accession>
<evidence type="ECO:0000313" key="12">
    <source>
        <dbReference type="Proteomes" id="UP000028545"/>
    </source>
</evidence>
<feature type="domain" description="Peptidase M3A/M3B catalytic" evidence="10">
    <location>
        <begin position="402"/>
        <end position="835"/>
    </location>
</feature>
<dbReference type="GO" id="GO:0006508">
    <property type="term" value="P:proteolysis"/>
    <property type="evidence" value="ECO:0007669"/>
    <property type="project" value="UniProtKB-KW"/>
</dbReference>
<keyword evidence="7 9" id="KW-0482">Metalloprotease</keyword>
<dbReference type="PANTHER" id="PTHR11804:SF84">
    <property type="entry name" value="SACCHAROLYSIN"/>
    <property type="match status" value="1"/>
</dbReference>
<dbReference type="PANTHER" id="PTHR11804">
    <property type="entry name" value="PROTEASE M3 THIMET OLIGOPEPTIDASE-RELATED"/>
    <property type="match status" value="1"/>
</dbReference>
<comment type="caution">
    <text evidence="11">The sequence shown here is derived from an EMBL/GenBank/DDBJ whole genome shotgun (WGS) entry which is preliminary data.</text>
</comment>
<gene>
    <name evidence="11" type="ORF">SAPIO_CDS5339</name>
</gene>
<dbReference type="KEGG" id="sapo:SAPIO_CDS5339"/>
<dbReference type="Pfam" id="PF00484">
    <property type="entry name" value="Pro_CA"/>
    <property type="match status" value="1"/>
</dbReference>
<dbReference type="InterPro" id="IPR001765">
    <property type="entry name" value="Carbonic_anhydrase"/>
</dbReference>
<keyword evidence="5 9" id="KW-0378">Hydrolase</keyword>
<keyword evidence="6 8" id="KW-0862">Zinc</keyword>
<comment type="similarity">
    <text evidence="2">Belongs to the beta-class carbonic anhydrase family.</text>
</comment>
<dbReference type="InterPro" id="IPR001567">
    <property type="entry name" value="Pept_M3A_M3B_dom"/>
</dbReference>
<dbReference type="Pfam" id="PF01432">
    <property type="entry name" value="Peptidase_M3"/>
    <property type="match status" value="1"/>
</dbReference>
<keyword evidence="4 8" id="KW-0479">Metal-binding</keyword>
<dbReference type="InterPro" id="IPR024079">
    <property type="entry name" value="MetalloPept_cat_dom_sf"/>
</dbReference>
<evidence type="ECO:0000313" key="11">
    <source>
        <dbReference type="EMBL" id="KEZ42901.1"/>
    </source>
</evidence>
<dbReference type="RefSeq" id="XP_016642700.1">
    <property type="nucleotide sequence ID" value="XM_016787685.1"/>
</dbReference>
<protein>
    <submittedName>
        <fullName evidence="11">Carbonate dehydratase</fullName>
        <ecNumber evidence="11">4.2.1.1</ecNumber>
    </submittedName>
</protein>
<dbReference type="HOGENOM" id="CLU_001805_1_2_1"/>
<dbReference type="GO" id="GO:0006518">
    <property type="term" value="P:peptide metabolic process"/>
    <property type="evidence" value="ECO:0007669"/>
    <property type="project" value="TreeGrafter"/>
</dbReference>
<sequence>MSSENDSPVLKHLVEANTAYGDSFTHGDLALPPSKKYLVVTCMDARLDPAASLGISPGDAHVIRNAGGSAHDALRSVIISQQLLGTREIILIKHTDCGMLTFTSEFAHGLVEKNIGEEAETDIRGLDFLTFPDVEAEVKRDVAWLRGKKAVLDVPPASSRIEGPKYRKIANIDLTMTVSISTKVPPQAPPSFDFTPSSLLAETQSIIARTKALEDHLATTLTPSTATFSNLLSPLEEDYLSARSRTTIIHHIGTVSADQALRDASLEADKLLAAASAESIARRDIAALVGAVYERYKRGDEVLDPQDSHLLEETYGSYRRNGAALEEGPERERFLELKRELQDVLLAARRTLNEADDGVWFTREELEGVPERNVAKYKTREDENGTTQYWVTFRGGDYVAVMHNAVRSATRKKAYLARGNRFPENVERLRRVVKLRDTLAKILDYENHAALKMEGRMSESVEEVVSFLDDLKDRLKPIGKAEIEALLELKRDHLKKMGVVADAASGHVSDDFAYLYAWDFSFYQRMYDHEKFALDMSKFPEYFEVWHTLKGMLSIFERLFGLAFRRAKCSAWHEDVVLYTVWDSDALGGEFLGYLYLDLFARQGKLSQAHHTSLVPGFIDTSKGKRQYQVGALILSLSRPTPDHPTLLLHGETKTMFHELGHAIHYLVGKTKYARGFSRDFVEIPSIVLENWIWEPDVLIEISRHYSLLGDENMQRHWKAEQAKAASAGKQPVGEELEPTLPRQFATDIARTRAVNGAGHMLFLIHQALFDLTIHTGKGYNDVVDIDLTRLFSELGEEITMLAGLVDKKTGEPTTIREAGFGHIFRAYDAGYFAYAL</sequence>
<evidence type="ECO:0000256" key="7">
    <source>
        <dbReference type="ARBA" id="ARBA00023049"/>
    </source>
</evidence>
<dbReference type="AlphaFoldDB" id="A0A084G6D9"/>
<dbReference type="Gene3D" id="3.40.1050.10">
    <property type="entry name" value="Carbonic anhydrase"/>
    <property type="match status" value="1"/>
</dbReference>
<keyword evidence="12" id="KW-1185">Reference proteome</keyword>